<feature type="transmembrane region" description="Helical" evidence="7">
    <location>
        <begin position="20"/>
        <end position="37"/>
    </location>
</feature>
<dbReference type="Proteomes" id="UP000012589">
    <property type="component" value="Unassembled WGS sequence"/>
</dbReference>
<sequence>MGQWFLNLISEAENMRIFSGILRLSLSILCGGILGIERGKANRSAGMRTYSLVCMSAALVMLTGEYMYEEFHTGDPARLGAQVVSGIGFLGAGSIIIEGNTKIRGLTTAAGLWAAACIGLAIGIGFYVGGILATGAVYIVVTKFRGISDHFTHNDMWMRVYVEFHDVVKLQEIRSAAEAFGLKVGNVILNEPKDGGVYNAVISLKLPEDRSNAQVVYYLEKMQGVYAVKQIF</sequence>
<feature type="domain" description="MgtC/SapB/SrpB/YhiD N-terminal" evidence="8">
    <location>
        <begin position="24"/>
        <end position="146"/>
    </location>
</feature>
<keyword evidence="3" id="KW-1003">Cell membrane</keyword>
<evidence type="ECO:0000259" key="8">
    <source>
        <dbReference type="Pfam" id="PF02308"/>
    </source>
</evidence>
<dbReference type="PRINTS" id="PR01837">
    <property type="entry name" value="MGTCSAPBPROT"/>
</dbReference>
<evidence type="ECO:0000256" key="6">
    <source>
        <dbReference type="ARBA" id="ARBA00023136"/>
    </source>
</evidence>
<dbReference type="InterPro" id="IPR003416">
    <property type="entry name" value="MgtC/SapB/SrpB/YhiD_fam"/>
</dbReference>
<dbReference type="InterPro" id="IPR049177">
    <property type="entry name" value="MgtC_SapB_SrpB_YhiD_N"/>
</dbReference>
<evidence type="ECO:0000256" key="7">
    <source>
        <dbReference type="SAM" id="Phobius"/>
    </source>
</evidence>
<reference evidence="9 10" key="1">
    <citation type="journal article" date="2014" name="Genome Announc.">
        <title>Draft genome sequences of the altered schaedler flora, a defined bacterial community from gnotobiotic mice.</title>
        <authorList>
            <person name="Wannemuehler M.J."/>
            <person name="Overstreet A.M."/>
            <person name="Ward D.V."/>
            <person name="Phillips G.J."/>
        </authorList>
    </citation>
    <scope>NUCLEOTIDE SEQUENCE [LARGE SCALE GENOMIC DNA]</scope>
    <source>
        <strain evidence="9 10">ASF492</strain>
    </source>
</reference>
<dbReference type="GO" id="GO:0005886">
    <property type="term" value="C:plasma membrane"/>
    <property type="evidence" value="ECO:0007669"/>
    <property type="project" value="UniProtKB-SubCell"/>
</dbReference>
<evidence type="ECO:0000256" key="4">
    <source>
        <dbReference type="ARBA" id="ARBA00022692"/>
    </source>
</evidence>
<accession>N2A0S9</accession>
<comment type="similarity">
    <text evidence="2">Belongs to the MgtC/SapB family.</text>
</comment>
<dbReference type="STRING" id="1235802.C823_04377"/>
<dbReference type="HOGENOM" id="CLU_079292_0_2_9"/>
<evidence type="ECO:0000256" key="1">
    <source>
        <dbReference type="ARBA" id="ARBA00004651"/>
    </source>
</evidence>
<proteinExistence type="inferred from homology"/>
<keyword evidence="6 7" id="KW-0472">Membrane</keyword>
<evidence type="ECO:0000256" key="2">
    <source>
        <dbReference type="ARBA" id="ARBA00009298"/>
    </source>
</evidence>
<comment type="caution">
    <text evidence="9">The sequence shown here is derived from an EMBL/GenBank/DDBJ whole genome shotgun (WGS) entry which is preliminary data.</text>
</comment>
<evidence type="ECO:0000256" key="5">
    <source>
        <dbReference type="ARBA" id="ARBA00022989"/>
    </source>
</evidence>
<dbReference type="Pfam" id="PF02308">
    <property type="entry name" value="MgtC"/>
    <property type="match status" value="1"/>
</dbReference>
<dbReference type="PATRIC" id="fig|1235802.3.peg.4648"/>
<dbReference type="PANTHER" id="PTHR33778:SF1">
    <property type="entry name" value="MAGNESIUM TRANSPORTER YHID-RELATED"/>
    <property type="match status" value="1"/>
</dbReference>
<gene>
    <name evidence="9" type="ORF">C823_04377</name>
</gene>
<evidence type="ECO:0000313" key="9">
    <source>
        <dbReference type="EMBL" id="EMZ21776.1"/>
    </source>
</evidence>
<feature type="transmembrane region" description="Helical" evidence="7">
    <location>
        <begin position="109"/>
        <end position="141"/>
    </location>
</feature>
<feature type="transmembrane region" description="Helical" evidence="7">
    <location>
        <begin position="49"/>
        <end position="67"/>
    </location>
</feature>
<organism evidence="9 10">
    <name type="scientific">Eubacterium plexicaudatum ASF492</name>
    <dbReference type="NCBI Taxonomy" id="1235802"/>
    <lineage>
        <taxon>Bacteria</taxon>
        <taxon>Bacillati</taxon>
        <taxon>Bacillota</taxon>
        <taxon>Clostridia</taxon>
        <taxon>Eubacteriales</taxon>
        <taxon>Eubacteriaceae</taxon>
        <taxon>Eubacterium</taxon>
    </lineage>
</organism>
<feature type="transmembrane region" description="Helical" evidence="7">
    <location>
        <begin position="79"/>
        <end position="97"/>
    </location>
</feature>
<keyword evidence="4 7" id="KW-0812">Transmembrane</keyword>
<comment type="subcellular location">
    <subcellularLocation>
        <location evidence="1">Cell membrane</location>
        <topology evidence="1">Multi-pass membrane protein</topology>
    </subcellularLocation>
</comment>
<evidence type="ECO:0000313" key="10">
    <source>
        <dbReference type="Proteomes" id="UP000012589"/>
    </source>
</evidence>
<keyword evidence="10" id="KW-1185">Reference proteome</keyword>
<dbReference type="eggNOG" id="COG1285">
    <property type="taxonomic scope" value="Bacteria"/>
</dbReference>
<protein>
    <recommendedName>
        <fullName evidence="8">MgtC/SapB/SrpB/YhiD N-terminal domain-containing protein</fullName>
    </recommendedName>
</protein>
<evidence type="ECO:0000256" key="3">
    <source>
        <dbReference type="ARBA" id="ARBA00022475"/>
    </source>
</evidence>
<dbReference type="AlphaFoldDB" id="N2A0S9"/>
<name>N2A0S9_9FIRM</name>
<dbReference type="PANTHER" id="PTHR33778">
    <property type="entry name" value="PROTEIN MGTC"/>
    <property type="match status" value="1"/>
</dbReference>
<keyword evidence="5 7" id="KW-1133">Transmembrane helix</keyword>
<dbReference type="EMBL" id="AQFT01000127">
    <property type="protein sequence ID" value="EMZ21776.1"/>
    <property type="molecule type" value="Genomic_DNA"/>
</dbReference>